<dbReference type="PANTHER" id="PTHR43102:SF2">
    <property type="entry name" value="GAF DOMAIN-CONTAINING PROTEIN"/>
    <property type="match status" value="1"/>
</dbReference>
<accession>A0AAV1TYH6</accession>
<dbReference type="EMBL" id="CAKLBY020000101">
    <property type="protein sequence ID" value="CAK7926562.1"/>
    <property type="molecule type" value="Genomic_DNA"/>
</dbReference>
<evidence type="ECO:0000256" key="1">
    <source>
        <dbReference type="ARBA" id="ARBA00022723"/>
    </source>
</evidence>
<feature type="region of interest" description="Disordered" evidence="5">
    <location>
        <begin position="319"/>
        <end position="355"/>
    </location>
</feature>
<feature type="region of interest" description="Disordered" evidence="5">
    <location>
        <begin position="273"/>
        <end position="304"/>
    </location>
</feature>
<dbReference type="Gene3D" id="3.30.40.10">
    <property type="entry name" value="Zinc/RING finger domain, C3HC4 (zinc finger)"/>
    <property type="match status" value="1"/>
</dbReference>
<dbReference type="SUPFAM" id="SSF57903">
    <property type="entry name" value="FYVE/PHD zinc finger"/>
    <property type="match status" value="1"/>
</dbReference>
<organism evidence="7 8">
    <name type="scientific">Peronospora matthiolae</name>
    <dbReference type="NCBI Taxonomy" id="2874970"/>
    <lineage>
        <taxon>Eukaryota</taxon>
        <taxon>Sar</taxon>
        <taxon>Stramenopiles</taxon>
        <taxon>Oomycota</taxon>
        <taxon>Peronosporomycetes</taxon>
        <taxon>Peronosporales</taxon>
        <taxon>Peronosporaceae</taxon>
        <taxon>Peronospora</taxon>
    </lineage>
</organism>
<feature type="region of interest" description="Disordered" evidence="5">
    <location>
        <begin position="572"/>
        <end position="689"/>
    </location>
</feature>
<keyword evidence="1" id="KW-0479">Metal-binding</keyword>
<feature type="compositionally biased region" description="Pro residues" evidence="5">
    <location>
        <begin position="603"/>
        <end position="615"/>
    </location>
</feature>
<protein>
    <recommendedName>
        <fullName evidence="6">FYVE-type domain-containing protein</fullName>
    </recommendedName>
</protein>
<evidence type="ECO:0000256" key="5">
    <source>
        <dbReference type="SAM" id="MobiDB-lite"/>
    </source>
</evidence>
<dbReference type="PANTHER" id="PTHR43102">
    <property type="entry name" value="SLR1143 PROTEIN"/>
    <property type="match status" value="1"/>
</dbReference>
<feature type="compositionally biased region" description="Basic and acidic residues" evidence="5">
    <location>
        <begin position="575"/>
        <end position="595"/>
    </location>
</feature>
<dbReference type="GO" id="GO:0008270">
    <property type="term" value="F:zinc ion binding"/>
    <property type="evidence" value="ECO:0007669"/>
    <property type="project" value="UniProtKB-KW"/>
</dbReference>
<feature type="compositionally biased region" description="Low complexity" evidence="5">
    <location>
        <begin position="48"/>
        <end position="64"/>
    </location>
</feature>
<proteinExistence type="predicted"/>
<keyword evidence="2 4" id="KW-0863">Zinc-finger</keyword>
<sequence length="766" mass="81389">MGRNLFDFSIANSSNKFFSGKSLHDDDDDQRHHDHAFDTSLCSTASSSAGSFAHHSSSSSSLSLGPPPPPPLLLPLDMGDAAMHRNRSADYSSRGDRRPLTFSSANVSANSMALSTLTGLHQPQQQQLQLQLQQQAPHAMAATSHGSVTAESRASKRCSVCGKGFNPLRRRHYCRTCTAVVCSSCSISRKVESTFEGAITVRMCVSCKLSSIASQDDFYDRIFSTNENGTSTATGNGSNPLGATTSDSQLSLSENGDFATTTDRLSFASYSSATGGKHVTRGSKDDGTFVGGATTTGTSSSNSNAQLVDAQTLLDKQRATSSSNLLVRRKSSSTRGSNHAPAPTAAGSGARGRHGSFTASHVVTEDCPWCMNEACAPLHEYFEVPYPFFLELADPAAKNQYIAAKHLDNEKNRLRSVRAIRAALKTSPAALQTILQLCNMAAIATSSPMALVGLLDKHMYLPCAETGLGSLDKIDRQKSLAAHACRNGSPLVCSNLTRDVRFAANPWRRDVLQAQFYAGIPLTLSNGHTIGAIEVFDGTPRFACMDVISQLQTVVRGLLRKFEEILARRIGSGKEGAEASHKRRAPHDECGEGKHRQSRAPAPSAPSAPAIPPPKKSPKSPAQTLTHRPPGPAVNSPHQPASPDEKAQSSVFGLSAAAAAPPPPPPPSTPAETPLQAATGGEPSQDEMEMRLLQLLSQSTSTQEQLRNQQGQMVNAISCHSKQITDLAKQLERMESTLAAKLGADAEDDDDDDDSSVNGDADATSA</sequence>
<feature type="compositionally biased region" description="Low complexity" evidence="5">
    <location>
        <begin position="291"/>
        <end position="304"/>
    </location>
</feature>
<name>A0AAV1TYH6_9STRA</name>
<feature type="region of interest" description="Disordered" evidence="5">
    <location>
        <begin position="229"/>
        <end position="250"/>
    </location>
</feature>
<evidence type="ECO:0000313" key="8">
    <source>
        <dbReference type="Proteomes" id="UP001162060"/>
    </source>
</evidence>
<feature type="compositionally biased region" description="Acidic residues" evidence="5">
    <location>
        <begin position="745"/>
        <end position="755"/>
    </location>
</feature>
<dbReference type="Gene3D" id="3.30.450.40">
    <property type="match status" value="1"/>
</dbReference>
<dbReference type="InterPro" id="IPR000306">
    <property type="entry name" value="Znf_FYVE"/>
</dbReference>
<feature type="compositionally biased region" description="Pro residues" evidence="5">
    <location>
        <begin position="660"/>
        <end position="669"/>
    </location>
</feature>
<dbReference type="AlphaFoldDB" id="A0AAV1TYH6"/>
<dbReference type="PROSITE" id="PS50178">
    <property type="entry name" value="ZF_FYVE"/>
    <property type="match status" value="1"/>
</dbReference>
<dbReference type="SUPFAM" id="SSF55781">
    <property type="entry name" value="GAF domain-like"/>
    <property type="match status" value="1"/>
</dbReference>
<dbReference type="CDD" id="cd00065">
    <property type="entry name" value="FYVE_like_SF"/>
    <property type="match status" value="1"/>
</dbReference>
<evidence type="ECO:0000256" key="4">
    <source>
        <dbReference type="PROSITE-ProRule" id="PRU00091"/>
    </source>
</evidence>
<reference evidence="7" key="1">
    <citation type="submission" date="2024-01" db="EMBL/GenBank/DDBJ databases">
        <authorList>
            <person name="Webb A."/>
        </authorList>
    </citation>
    <scope>NUCLEOTIDE SEQUENCE</scope>
    <source>
        <strain evidence="7">Pm1</strain>
    </source>
</reference>
<evidence type="ECO:0000256" key="3">
    <source>
        <dbReference type="ARBA" id="ARBA00022833"/>
    </source>
</evidence>
<evidence type="ECO:0000259" key="6">
    <source>
        <dbReference type="PROSITE" id="PS50178"/>
    </source>
</evidence>
<dbReference type="InterPro" id="IPR017455">
    <property type="entry name" value="Znf_FYVE-rel"/>
</dbReference>
<gene>
    <name evidence="7" type="ORF">PM001_LOCUS11712</name>
</gene>
<dbReference type="SMART" id="SM00064">
    <property type="entry name" value="FYVE"/>
    <property type="match status" value="1"/>
</dbReference>
<dbReference type="Proteomes" id="UP001162060">
    <property type="component" value="Unassembled WGS sequence"/>
</dbReference>
<dbReference type="InterPro" id="IPR011011">
    <property type="entry name" value="Znf_FYVE_PHD"/>
</dbReference>
<evidence type="ECO:0000256" key="2">
    <source>
        <dbReference type="ARBA" id="ARBA00022771"/>
    </source>
</evidence>
<keyword evidence="3" id="KW-0862">Zinc</keyword>
<evidence type="ECO:0000313" key="7">
    <source>
        <dbReference type="EMBL" id="CAK7926562.1"/>
    </source>
</evidence>
<feature type="region of interest" description="Disordered" evidence="5">
    <location>
        <begin position="48"/>
        <end position="77"/>
    </location>
</feature>
<feature type="region of interest" description="Disordered" evidence="5">
    <location>
        <begin position="739"/>
        <end position="766"/>
    </location>
</feature>
<dbReference type="InterPro" id="IPR029016">
    <property type="entry name" value="GAF-like_dom_sf"/>
</dbReference>
<feature type="domain" description="FYVE-type" evidence="6">
    <location>
        <begin position="152"/>
        <end position="207"/>
    </location>
</feature>
<dbReference type="InterPro" id="IPR013083">
    <property type="entry name" value="Znf_RING/FYVE/PHD"/>
</dbReference>
<feature type="compositionally biased region" description="Low complexity" evidence="5">
    <location>
        <begin position="756"/>
        <end position="766"/>
    </location>
</feature>
<comment type="caution">
    <text evidence="7">The sequence shown here is derived from an EMBL/GenBank/DDBJ whole genome shotgun (WGS) entry which is preliminary data.</text>
</comment>
<dbReference type="Pfam" id="PF01363">
    <property type="entry name" value="FYVE"/>
    <property type="match status" value="1"/>
</dbReference>